<accession>A0A226C1H4</accession>
<keyword evidence="2" id="KW-1185">Reference proteome</keyword>
<organism evidence="1 2">
    <name type="scientific">Natranaerobius trueperi</name>
    <dbReference type="NCBI Taxonomy" id="759412"/>
    <lineage>
        <taxon>Bacteria</taxon>
        <taxon>Bacillati</taxon>
        <taxon>Bacillota</taxon>
        <taxon>Clostridia</taxon>
        <taxon>Natranaerobiales</taxon>
        <taxon>Natranaerobiaceae</taxon>
        <taxon>Natranaerobius</taxon>
    </lineage>
</organism>
<name>A0A226C1H4_9FIRM</name>
<evidence type="ECO:0000313" key="2">
    <source>
        <dbReference type="Proteomes" id="UP000214588"/>
    </source>
</evidence>
<protein>
    <submittedName>
        <fullName evidence="1">Uncharacterized protein</fullName>
    </submittedName>
</protein>
<dbReference type="EMBL" id="NIQC01000006">
    <property type="protein sequence ID" value="OWZ84289.1"/>
    <property type="molecule type" value="Genomic_DNA"/>
</dbReference>
<dbReference type="Proteomes" id="UP000214588">
    <property type="component" value="Unassembled WGS sequence"/>
</dbReference>
<comment type="caution">
    <text evidence="1">The sequence shown here is derived from an EMBL/GenBank/DDBJ whole genome shotgun (WGS) entry which is preliminary data.</text>
</comment>
<sequence>MSKKKKWKKKNPDFRIPSFLKNYQMLKSTGSILLLMAYIQMCYSYNPHGRAMVEEGERIDGVANKEFYTKLCNKFTYLNDIMEEYIKIPEAAILEIMVANSDYKNDTSVNSNQIYEALSDLWTKKDIVKNIEELVLKGYIKPSETGYKIIKSPSNSKTWDLLNYFYSEDEIR</sequence>
<gene>
    <name evidence="1" type="ORF">CDO51_04315</name>
</gene>
<dbReference type="AlphaFoldDB" id="A0A226C1H4"/>
<proteinExistence type="predicted"/>
<reference evidence="1 2" key="1">
    <citation type="submission" date="2017-06" db="EMBL/GenBank/DDBJ databases">
        <title>Draft Genome Sequence of Natranaerobius trueperi halophilic, alkalithermophilic bacteria from soda lakes.</title>
        <authorList>
            <person name="Zhao B."/>
        </authorList>
    </citation>
    <scope>NUCLEOTIDE SEQUENCE [LARGE SCALE GENOMIC DNA]</scope>
    <source>
        <strain evidence="1 2">DSM 18760</strain>
    </source>
</reference>
<evidence type="ECO:0000313" key="1">
    <source>
        <dbReference type="EMBL" id="OWZ84289.1"/>
    </source>
</evidence>
<dbReference type="RefSeq" id="WP_089023074.1">
    <property type="nucleotide sequence ID" value="NZ_NIQC01000006.1"/>
</dbReference>